<dbReference type="GO" id="GO:0015179">
    <property type="term" value="F:L-amino acid transmembrane transporter activity"/>
    <property type="evidence" value="ECO:0007669"/>
    <property type="project" value="TreeGrafter"/>
</dbReference>
<feature type="transmembrane region" description="Helical" evidence="6">
    <location>
        <begin position="297"/>
        <end position="318"/>
    </location>
</feature>
<dbReference type="PANTHER" id="PTHR11785:SF353">
    <property type="entry name" value="METHIONINE TRANSPORTER (EUROFUNG)"/>
    <property type="match status" value="1"/>
</dbReference>
<name>A0AA38VGN9_9PEZI</name>
<feature type="transmembrane region" description="Helical" evidence="6">
    <location>
        <begin position="104"/>
        <end position="128"/>
    </location>
</feature>
<evidence type="ECO:0000256" key="3">
    <source>
        <dbReference type="ARBA" id="ARBA00022989"/>
    </source>
</evidence>
<reference evidence="7" key="1">
    <citation type="submission" date="2022-07" db="EMBL/GenBank/DDBJ databases">
        <title>Fungi with potential for degradation of polypropylene.</title>
        <authorList>
            <person name="Gostincar C."/>
        </authorList>
    </citation>
    <scope>NUCLEOTIDE SEQUENCE</scope>
    <source>
        <strain evidence="7">EXF-13308</strain>
    </source>
</reference>
<keyword evidence="3 6" id="KW-1133">Transmembrane helix</keyword>
<dbReference type="Gene3D" id="1.20.1740.10">
    <property type="entry name" value="Amino acid/polyamine transporter I"/>
    <property type="match status" value="1"/>
</dbReference>
<evidence type="ECO:0000313" key="7">
    <source>
        <dbReference type="EMBL" id="KAJ9130970.1"/>
    </source>
</evidence>
<protein>
    <submittedName>
        <fullName evidence="7">High-affinity methionine permease</fullName>
    </submittedName>
</protein>
<evidence type="ECO:0000256" key="5">
    <source>
        <dbReference type="SAM" id="MobiDB-lite"/>
    </source>
</evidence>
<keyword evidence="8" id="KW-1185">Reference proteome</keyword>
<dbReference type="Pfam" id="PF13520">
    <property type="entry name" value="AA_permease_2"/>
    <property type="match status" value="1"/>
</dbReference>
<dbReference type="Proteomes" id="UP001174694">
    <property type="component" value="Unassembled WGS sequence"/>
</dbReference>
<comment type="caution">
    <text evidence="7">The sequence shown here is derived from an EMBL/GenBank/DDBJ whole genome shotgun (WGS) entry which is preliminary data.</text>
</comment>
<evidence type="ECO:0000256" key="2">
    <source>
        <dbReference type="ARBA" id="ARBA00022692"/>
    </source>
</evidence>
<comment type="subcellular location">
    <subcellularLocation>
        <location evidence="1">Membrane</location>
        <topology evidence="1">Multi-pass membrane protein</topology>
    </subcellularLocation>
</comment>
<feature type="transmembrane region" description="Helical" evidence="6">
    <location>
        <begin position="351"/>
        <end position="372"/>
    </location>
</feature>
<feature type="transmembrane region" description="Helical" evidence="6">
    <location>
        <begin position="466"/>
        <end position="483"/>
    </location>
</feature>
<dbReference type="InterPro" id="IPR002293">
    <property type="entry name" value="AA/rel_permease1"/>
</dbReference>
<keyword evidence="2 6" id="KW-0812">Transmembrane</keyword>
<evidence type="ECO:0000256" key="1">
    <source>
        <dbReference type="ARBA" id="ARBA00004141"/>
    </source>
</evidence>
<keyword evidence="4 6" id="KW-0472">Membrane</keyword>
<proteinExistence type="predicted"/>
<feature type="transmembrane region" description="Helical" evidence="6">
    <location>
        <begin position="211"/>
        <end position="236"/>
    </location>
</feature>
<feature type="transmembrane region" description="Helical" evidence="6">
    <location>
        <begin position="495"/>
        <end position="521"/>
    </location>
</feature>
<accession>A0AA38VGN9</accession>
<gene>
    <name evidence="7" type="ORF">NKR23_g11951</name>
</gene>
<feature type="transmembrane region" description="Helical" evidence="6">
    <location>
        <begin position="188"/>
        <end position="205"/>
    </location>
</feature>
<feature type="transmembrane region" description="Helical" evidence="6">
    <location>
        <begin position="426"/>
        <end position="445"/>
    </location>
</feature>
<organism evidence="7 8">
    <name type="scientific">Pleurostoma richardsiae</name>
    <dbReference type="NCBI Taxonomy" id="41990"/>
    <lineage>
        <taxon>Eukaryota</taxon>
        <taxon>Fungi</taxon>
        <taxon>Dikarya</taxon>
        <taxon>Ascomycota</taxon>
        <taxon>Pezizomycotina</taxon>
        <taxon>Sordariomycetes</taxon>
        <taxon>Sordariomycetidae</taxon>
        <taxon>Calosphaeriales</taxon>
        <taxon>Pleurostomataceae</taxon>
        <taxon>Pleurostoma</taxon>
    </lineage>
</organism>
<dbReference type="EMBL" id="JANBVO010000075">
    <property type="protein sequence ID" value="KAJ9130970.1"/>
    <property type="molecule type" value="Genomic_DNA"/>
</dbReference>
<dbReference type="FunFam" id="1.20.1740.10:FF:000025">
    <property type="entry name" value="High-affinity methionine permease"/>
    <property type="match status" value="1"/>
</dbReference>
<dbReference type="AlphaFoldDB" id="A0AA38VGN9"/>
<feature type="region of interest" description="Disordered" evidence="5">
    <location>
        <begin position="1"/>
        <end position="29"/>
    </location>
</feature>
<evidence type="ECO:0000313" key="8">
    <source>
        <dbReference type="Proteomes" id="UP001174694"/>
    </source>
</evidence>
<dbReference type="InterPro" id="IPR050598">
    <property type="entry name" value="AminoAcid_Transporter"/>
</dbReference>
<dbReference type="GO" id="GO:0016020">
    <property type="term" value="C:membrane"/>
    <property type="evidence" value="ECO:0007669"/>
    <property type="project" value="UniProtKB-SubCell"/>
</dbReference>
<evidence type="ECO:0000256" key="4">
    <source>
        <dbReference type="ARBA" id="ARBA00023136"/>
    </source>
</evidence>
<feature type="transmembrane region" description="Helical" evidence="6">
    <location>
        <begin position="393"/>
        <end position="414"/>
    </location>
</feature>
<feature type="transmembrane region" description="Helical" evidence="6">
    <location>
        <begin position="148"/>
        <end position="176"/>
    </location>
</feature>
<evidence type="ECO:0000256" key="6">
    <source>
        <dbReference type="SAM" id="Phobius"/>
    </source>
</evidence>
<sequence length="587" mass="64890">MSFWRRPFSGRRNVAGAEAPVSDPQDAGEITDGSLKYVVEKGGNDSPPSYQEANGAPVEVDSPLGYSVGPITIIFLNVSKMIGTGVYSTPSAILKGTGSVGLSMIYWGIGFLTSIASLSVYLEYAAYFPNRSGSEVVYLEQAYPRPKFFFPLTFAFQSVLLSFSSGNSIVLAQYLFRINGHSPTAWELKGVAIAGYTVAFLLVAFNTRFSYWFSNGIGIVKVLTLVFISITGLVVLGGHTRVPNPHENFHNSFEGNATPYGLTNALVKIIFSYAGYENAFNVVNEVRNPIKQIRRNGFLSLGIVTVLYLLANIAYFAAVPEKDLRASTQIAASLFFRNVFGASNAVKGLNFLIALSSFGNLVAVMLGTSRLIRECGRQGVLPYPRFWASTWPFGTPLGPYFVKWALTILMILAPPAGDAFNFIVDLQSYPSAAFSFTMSVGIYIIRWRRRRLNLPRPAFRAWDPIIIFKILVDLYLLIMPWYPPAGGAYAGDVSFWYATYVVTGIGILVACGIYYSLWMYFIPRWRGYRVRSEVMDVGNGAQSHKLVKIPVEELQLWDNTHDAAGRKLDEPSPYHSTEVVGSIEKHA</sequence>
<dbReference type="PANTHER" id="PTHR11785">
    <property type="entry name" value="AMINO ACID TRANSPORTER"/>
    <property type="match status" value="1"/>
</dbReference>